<proteinExistence type="predicted"/>
<name>A0AAP9HAD4_9GAMM</name>
<reference evidence="1" key="3">
    <citation type="submission" date="2023-07" db="EMBL/GenBank/DDBJ databases">
        <title>The extreme plant-growth-promoting properties of Pantoea phytobeneficialis PF55 revealed by functional and genomic analysis.</title>
        <authorList>
            <person name="Nascimento F.X."/>
            <person name="Marcio R.J."/>
        </authorList>
    </citation>
    <scope>NUCLEOTIDE SEQUENCE</scope>
    <source>
        <strain evidence="1">PF55</strain>
    </source>
</reference>
<dbReference type="AlphaFoldDB" id="A0AAP9HAD4"/>
<dbReference type="Proteomes" id="UP001171299">
    <property type="component" value="Unassembled WGS sequence"/>
</dbReference>
<sequence length="455" mass="52087">MHSINALNLPPFIPSGAPQACEVACCVTRVSQVPDTPSSLVPVVPTERPEMWPVFIMHKAKSLLLDKSLKDKSFEEQLLELGEHRLETEKTLFKDVPDKVKQGMLMQLHKLIEIIWQKIDPDKNAKAKFTQLVLMLNTLGIRLTSADMNQAISTLMKGELFLSNARQFQIMACLYAKVPPQIIKLLSNNEPEAKELKLTGIGNHLRLLLPLQKDPGYFHAKWNEWVRAVKDIWGLTISDETAHLFCLVFETKIHQEQAGWFAGLADAHDFFYALKNDAHRPGMHWTQAWVLFYQHTGICVSQNRVRRAMEGNHCRMDAFVSKVWSKCRDMNVVNQVDMGHLYQIKFLSKITEITQEELQRTLTLLCFSFNQCELDLFFAACREKVNIPVSAKRKRLTYGGDSTRAFCSLIEHIQIHQWVPARALAILWIDSVFPSSADDFAHYLAQAKTWADKKT</sequence>
<geneLocation type="plasmid" evidence="3">
    <name>pmsr2b</name>
</geneLocation>
<dbReference type="Proteomes" id="UP000424872">
    <property type="component" value="Plasmid pMSR2B"/>
</dbReference>
<dbReference type="EMBL" id="CP024638">
    <property type="protein sequence ID" value="QGR09441.1"/>
    <property type="molecule type" value="Genomic_DNA"/>
</dbReference>
<keyword evidence="2" id="KW-0614">Plasmid</keyword>
<protein>
    <submittedName>
        <fullName evidence="2">Uncharacterized protein</fullName>
    </submittedName>
</protein>
<gene>
    <name evidence="2" type="ORF">CTZ24_23495</name>
    <name evidence="1" type="ORF">Q3404_13095</name>
</gene>
<reference evidence="3" key="1">
    <citation type="submission" date="2017-11" db="EMBL/GenBank/DDBJ databases">
        <title>Genome sequence of Pantoea sp. MSR2.</title>
        <authorList>
            <person name="Nascimento F.X."/>
        </authorList>
    </citation>
    <scope>NUCLEOTIDE SEQUENCE [LARGE SCALE GENOMIC DNA]</scope>
    <source>
        <strain evidence="3">MSR2</strain>
        <plasmid evidence="3">pmsr2b</plasmid>
    </source>
</reference>
<evidence type="ECO:0000313" key="4">
    <source>
        <dbReference type="Proteomes" id="UP001171299"/>
    </source>
</evidence>
<keyword evidence="4" id="KW-1185">Reference proteome</keyword>
<dbReference type="EMBL" id="JAUOOM010000011">
    <property type="protein sequence ID" value="MDO6407511.1"/>
    <property type="molecule type" value="Genomic_DNA"/>
</dbReference>
<evidence type="ECO:0000313" key="1">
    <source>
        <dbReference type="EMBL" id="MDO6407511.1"/>
    </source>
</evidence>
<dbReference type="RefSeq" id="WP_208726828.1">
    <property type="nucleotide sequence ID" value="NZ_CP024638.1"/>
</dbReference>
<accession>A0AAP9HAD4</accession>
<evidence type="ECO:0000313" key="3">
    <source>
        <dbReference type="Proteomes" id="UP000424872"/>
    </source>
</evidence>
<geneLocation type="plasmid" evidence="2">
    <name>pMSR2B</name>
</geneLocation>
<evidence type="ECO:0000313" key="2">
    <source>
        <dbReference type="EMBL" id="QGR09441.1"/>
    </source>
</evidence>
<dbReference type="KEGG" id="ppho:CTZ24_23495"/>
<reference evidence="2" key="2">
    <citation type="journal article" date="2020" name="Environ. Microbiol.">
        <title>The extreme plant-growth-promoting properties of Pantoea phytobeneficialis MSR2 revealed by functional and genomic analysis.</title>
        <authorList>
            <person name="Nascimento F.X."/>
            <person name="Hernandez A.G."/>
            <person name="Glick B.R."/>
            <person name="Rossi M.J."/>
        </authorList>
    </citation>
    <scope>NUCLEOTIDE SEQUENCE</scope>
    <source>
        <strain evidence="2">MSR2</strain>
    </source>
</reference>
<organism evidence="2 3">
    <name type="scientific">Pantoea phytobeneficialis</name>
    <dbReference type="NCBI Taxonomy" id="2052056"/>
    <lineage>
        <taxon>Bacteria</taxon>
        <taxon>Pseudomonadati</taxon>
        <taxon>Pseudomonadota</taxon>
        <taxon>Gammaproteobacteria</taxon>
        <taxon>Enterobacterales</taxon>
        <taxon>Erwiniaceae</taxon>
        <taxon>Pantoea</taxon>
    </lineage>
</organism>